<evidence type="ECO:0000259" key="1">
    <source>
        <dbReference type="SMART" id="SM00530"/>
    </source>
</evidence>
<keyword evidence="3" id="KW-1185">Reference proteome</keyword>
<proteinExistence type="predicted"/>
<feature type="domain" description="HTH cro/C1-type" evidence="1">
    <location>
        <begin position="85"/>
        <end position="141"/>
    </location>
</feature>
<accession>A0ABW1F162</accession>
<dbReference type="RefSeq" id="WP_313765998.1">
    <property type="nucleotide sequence ID" value="NZ_BAAAVH010000012.1"/>
</dbReference>
<sequence length="237" mass="26098">MRRRQPPALPPVPFSPAAARAHRAGLGLTPEQVAEGMAAHGVRLLPAHVLGWESGELLPTEEEFIALARALWCPPAQLMGVRPARLRDFRVARELGQEAAAHRIGLALRHYQQAEAADRWDGDEAQTHALAQVLGLRLRELVAVTGRREELDQRLKQCVDGRWQAHVRAIGRIVPVHEEDLAAVLTVLQNEYQVSSHWGAGSWGSPAPAAAAAGTREQPVGERFWELLARRQTDIPV</sequence>
<evidence type="ECO:0000313" key="2">
    <source>
        <dbReference type="EMBL" id="MFC5886704.1"/>
    </source>
</evidence>
<feature type="domain" description="HTH cro/C1-type" evidence="1">
    <location>
        <begin position="18"/>
        <end position="78"/>
    </location>
</feature>
<dbReference type="EMBL" id="JBHSOD010000019">
    <property type="protein sequence ID" value="MFC5886704.1"/>
    <property type="molecule type" value="Genomic_DNA"/>
</dbReference>
<name>A0ABW1F162_9ACTN</name>
<dbReference type="Proteomes" id="UP001596067">
    <property type="component" value="Unassembled WGS sequence"/>
</dbReference>
<dbReference type="InterPro" id="IPR010982">
    <property type="entry name" value="Lambda_DNA-bd_dom_sf"/>
</dbReference>
<gene>
    <name evidence="2" type="ORF">ACFP0N_17200</name>
</gene>
<dbReference type="SMART" id="SM00530">
    <property type="entry name" value="HTH_XRE"/>
    <property type="match status" value="2"/>
</dbReference>
<evidence type="ECO:0000313" key="3">
    <source>
        <dbReference type="Proteomes" id="UP001596067"/>
    </source>
</evidence>
<dbReference type="CDD" id="cd00093">
    <property type="entry name" value="HTH_XRE"/>
    <property type="match status" value="1"/>
</dbReference>
<dbReference type="InterPro" id="IPR001387">
    <property type="entry name" value="Cro/C1-type_HTH"/>
</dbReference>
<organism evidence="2 3">
    <name type="scientific">Kitasatospora aburaviensis</name>
    <dbReference type="NCBI Taxonomy" id="67265"/>
    <lineage>
        <taxon>Bacteria</taxon>
        <taxon>Bacillati</taxon>
        <taxon>Actinomycetota</taxon>
        <taxon>Actinomycetes</taxon>
        <taxon>Kitasatosporales</taxon>
        <taxon>Streptomycetaceae</taxon>
        <taxon>Kitasatospora</taxon>
    </lineage>
</organism>
<reference evidence="3" key="1">
    <citation type="journal article" date="2019" name="Int. J. Syst. Evol. Microbiol.">
        <title>The Global Catalogue of Microorganisms (GCM) 10K type strain sequencing project: providing services to taxonomists for standard genome sequencing and annotation.</title>
        <authorList>
            <consortium name="The Broad Institute Genomics Platform"/>
            <consortium name="The Broad Institute Genome Sequencing Center for Infectious Disease"/>
            <person name="Wu L."/>
            <person name="Ma J."/>
        </authorList>
    </citation>
    <scope>NUCLEOTIDE SEQUENCE [LARGE SCALE GENOMIC DNA]</scope>
    <source>
        <strain evidence="3">CGMCC 4.1469</strain>
    </source>
</reference>
<comment type="caution">
    <text evidence="2">The sequence shown here is derived from an EMBL/GenBank/DDBJ whole genome shotgun (WGS) entry which is preliminary data.</text>
</comment>
<dbReference type="SUPFAM" id="SSF47413">
    <property type="entry name" value="lambda repressor-like DNA-binding domains"/>
    <property type="match status" value="1"/>
</dbReference>
<dbReference type="Gene3D" id="1.10.260.40">
    <property type="entry name" value="lambda repressor-like DNA-binding domains"/>
    <property type="match status" value="2"/>
</dbReference>
<protein>
    <submittedName>
        <fullName evidence="2">Transcriptional regulator</fullName>
    </submittedName>
</protein>